<dbReference type="PANTHER" id="PTHR30388">
    <property type="entry name" value="ALDEHYDE OXIDOREDUCTASE MOLYBDENUM COFACTOR ASSEMBLY PROTEIN"/>
    <property type="match status" value="1"/>
</dbReference>
<dbReference type="PANTHER" id="PTHR30388:SF4">
    <property type="entry name" value="MOLYBDENUM COFACTOR INSERTION CHAPERONE PAOD"/>
    <property type="match status" value="1"/>
</dbReference>
<dbReference type="InterPro" id="IPR027051">
    <property type="entry name" value="XdhC_Rossmann_dom"/>
</dbReference>
<evidence type="ECO:0000313" key="2">
    <source>
        <dbReference type="EMBL" id="MDR6705246.1"/>
    </source>
</evidence>
<organism evidence="2 3">
    <name type="scientific">Agrobacterium tumefaciens</name>
    <dbReference type="NCBI Taxonomy" id="358"/>
    <lineage>
        <taxon>Bacteria</taxon>
        <taxon>Pseudomonadati</taxon>
        <taxon>Pseudomonadota</taxon>
        <taxon>Alphaproteobacteria</taxon>
        <taxon>Hyphomicrobiales</taxon>
        <taxon>Rhizobiaceae</taxon>
        <taxon>Rhizobium/Agrobacterium group</taxon>
        <taxon>Agrobacterium</taxon>
        <taxon>Agrobacterium tumefaciens complex</taxon>
    </lineage>
</organism>
<dbReference type="Pfam" id="PF13478">
    <property type="entry name" value="XdhC_C"/>
    <property type="match status" value="1"/>
</dbReference>
<dbReference type="EMBL" id="JAVDSW010000008">
    <property type="protein sequence ID" value="MDR6705246.1"/>
    <property type="molecule type" value="Genomic_DNA"/>
</dbReference>
<gene>
    <name evidence="2" type="ORF">J2W61_005121</name>
</gene>
<proteinExistence type="predicted"/>
<evidence type="ECO:0000313" key="3">
    <source>
        <dbReference type="Proteomes" id="UP001265315"/>
    </source>
</evidence>
<dbReference type="Gene3D" id="3.40.50.720">
    <property type="entry name" value="NAD(P)-binding Rossmann-like Domain"/>
    <property type="match status" value="1"/>
</dbReference>
<comment type="caution">
    <text evidence="2">The sequence shown here is derived from an EMBL/GenBank/DDBJ whole genome shotgun (WGS) entry which is preliminary data.</text>
</comment>
<dbReference type="AlphaFoldDB" id="A0AAW8M1T3"/>
<accession>A0AAW8M1T3</accession>
<evidence type="ECO:0000259" key="1">
    <source>
        <dbReference type="Pfam" id="PF13478"/>
    </source>
</evidence>
<feature type="domain" description="XdhC Rossmann" evidence="1">
    <location>
        <begin position="77"/>
        <end position="218"/>
    </location>
</feature>
<reference evidence="2" key="1">
    <citation type="submission" date="2023-07" db="EMBL/GenBank/DDBJ databases">
        <title>Sorghum-associated microbial communities from plants grown in Nebraska, USA.</title>
        <authorList>
            <person name="Schachtman D."/>
        </authorList>
    </citation>
    <scope>NUCLEOTIDE SEQUENCE</scope>
    <source>
        <strain evidence="2">1457</strain>
    </source>
</reference>
<dbReference type="InterPro" id="IPR036291">
    <property type="entry name" value="NAD(P)-bd_dom_sf"/>
</dbReference>
<dbReference type="RefSeq" id="WP_045534795.1">
    <property type="nucleotide sequence ID" value="NZ_JAGIPD010000006.1"/>
</dbReference>
<name>A0AAW8M1T3_AGRTU</name>
<protein>
    <submittedName>
        <fullName evidence="2">Xanthine dehydrogenase accessory factor</fullName>
    </submittedName>
</protein>
<dbReference type="SUPFAM" id="SSF51735">
    <property type="entry name" value="NAD(P)-binding Rossmann-fold domains"/>
    <property type="match status" value="1"/>
</dbReference>
<sequence length="240" mass="25722">MDLSLVTALNSAKARRIPVVEIINLATGSQELLTAIDGIDSAVADAARQALAGGLSYRTEIDGIPYFLNVHLPAIRLMIIGAVHIAQALAPMASQAGMETIVVDPREAFATEDRFPGIILLPVWPDEAFEEISVDANTAMVALTHDPKIDDPAVKQALRAGTFYIGALGSSRTHLARLERLRAAGFEQSVLERIRGPIGLDIGAREPGEIAVAILAEIIAHRRSRYEAGKTICSASLRQK</sequence>
<dbReference type="Proteomes" id="UP001265315">
    <property type="component" value="Unassembled WGS sequence"/>
</dbReference>
<dbReference type="InterPro" id="IPR052698">
    <property type="entry name" value="MoCofactor_Util/Proc"/>
</dbReference>
<dbReference type="GeneID" id="61458364"/>